<evidence type="ECO:0000256" key="1">
    <source>
        <dbReference type="SAM" id="Phobius"/>
    </source>
</evidence>
<keyword evidence="1" id="KW-1133">Transmembrane helix</keyword>
<dbReference type="GO" id="GO:0016409">
    <property type="term" value="F:palmitoyltransferase activity"/>
    <property type="evidence" value="ECO:0007669"/>
    <property type="project" value="TreeGrafter"/>
</dbReference>
<reference evidence="2" key="1">
    <citation type="submission" date="2016-07" db="EMBL/GenBank/DDBJ databases">
        <title>Salivary Glands transcriptome analysis on engorged females of Ornithodoros brasiliensis (Acari:Argasidae).</title>
        <authorList>
            <person name="Simons S.M."/>
            <person name="Carvalho E."/>
            <person name="Junqueira-de-Azevedo I."/>
            <person name="Ho P.L."/>
            <person name="Giovanni D."/>
            <person name="Mendonca R."/>
            <person name="Onofrio V."/>
            <person name="Landulfo G."/>
            <person name="Ramirez D."/>
            <person name="Barros-Battesti D."/>
        </authorList>
    </citation>
    <scope>NUCLEOTIDE SEQUENCE</scope>
    <source>
        <strain evidence="2">Female</strain>
        <tissue evidence="2">Salivary gland</tissue>
    </source>
</reference>
<sequence length="155" mass="17550">WLVRYLYKPVLTGRWRCLRAIVGAAACFFFIWVWHGMSLSITIWCSLNFIGIVSEQITDQFLATQLGAKFMAKYSGRLRPLQASLSSVSVILSAISCMFFLAGDTVSFTVTRKLLLGFPLPLVFLAFYCNGYAALELRERERSTTKRAKEAKKES</sequence>
<dbReference type="InterPro" id="IPR051085">
    <property type="entry name" value="MB_O-acyltransferase"/>
</dbReference>
<organism evidence="2">
    <name type="scientific">Ornithodoros brasiliensis</name>
    <name type="common">Mouro tick</name>
    <dbReference type="NCBI Taxonomy" id="888526"/>
    <lineage>
        <taxon>Eukaryota</taxon>
        <taxon>Metazoa</taxon>
        <taxon>Ecdysozoa</taxon>
        <taxon>Arthropoda</taxon>
        <taxon>Chelicerata</taxon>
        <taxon>Arachnida</taxon>
        <taxon>Acari</taxon>
        <taxon>Parasitiformes</taxon>
        <taxon>Ixodida</taxon>
        <taxon>Ixodoidea</taxon>
        <taxon>Argasidae</taxon>
        <taxon>Ornithodorinae</taxon>
        <taxon>Ornithodoros</taxon>
    </lineage>
</organism>
<dbReference type="PANTHER" id="PTHR13285:SF18">
    <property type="entry name" value="PROTEIN-CYSTEINE N-PALMITOYLTRANSFERASE RASP"/>
    <property type="match status" value="1"/>
</dbReference>
<dbReference type="PANTHER" id="PTHR13285">
    <property type="entry name" value="ACYLTRANSFERASE"/>
    <property type="match status" value="1"/>
</dbReference>
<protein>
    <submittedName>
        <fullName evidence="2">Protein cysteine n palmitoyltransferase rasp</fullName>
    </submittedName>
</protein>
<proteinExistence type="predicted"/>
<dbReference type="EMBL" id="GETE01000180">
    <property type="protein sequence ID" value="JAT79224.1"/>
    <property type="molecule type" value="Transcribed_RNA"/>
</dbReference>
<feature type="transmembrane region" description="Helical" evidence="1">
    <location>
        <begin position="114"/>
        <end position="135"/>
    </location>
</feature>
<dbReference type="GO" id="GO:0005783">
    <property type="term" value="C:endoplasmic reticulum"/>
    <property type="evidence" value="ECO:0007669"/>
    <property type="project" value="TreeGrafter"/>
</dbReference>
<keyword evidence="1" id="KW-0812">Transmembrane</keyword>
<feature type="transmembrane region" description="Helical" evidence="1">
    <location>
        <begin position="83"/>
        <end position="102"/>
    </location>
</feature>
<name>A0A1D2AJ44_ORNBR</name>
<feature type="transmembrane region" description="Helical" evidence="1">
    <location>
        <begin position="17"/>
        <end position="35"/>
    </location>
</feature>
<feature type="non-terminal residue" evidence="2">
    <location>
        <position position="1"/>
    </location>
</feature>
<accession>A0A1D2AJ44</accession>
<evidence type="ECO:0000313" key="2">
    <source>
        <dbReference type="EMBL" id="JAT79224.1"/>
    </source>
</evidence>
<keyword evidence="2" id="KW-0808">Transferase</keyword>
<dbReference type="AlphaFoldDB" id="A0A1D2AJ44"/>
<keyword evidence="1" id="KW-0472">Membrane</keyword>